<dbReference type="PROSITE" id="PS50943">
    <property type="entry name" value="HTH_CROC1"/>
    <property type="match status" value="1"/>
</dbReference>
<dbReference type="InterPro" id="IPR041413">
    <property type="entry name" value="MLTR_LBD"/>
</dbReference>
<evidence type="ECO:0000313" key="3">
    <source>
        <dbReference type="Proteomes" id="UP000027190"/>
    </source>
</evidence>
<dbReference type="Pfam" id="PF17765">
    <property type="entry name" value="MLTR_LBD"/>
    <property type="match status" value="1"/>
</dbReference>
<dbReference type="Gene3D" id="3.30.450.180">
    <property type="match status" value="1"/>
</dbReference>
<name>A0A062UR59_9PROT</name>
<reference evidence="2 3" key="1">
    <citation type="journal article" date="2014" name="Antonie Van Leeuwenhoek">
        <title>Hyphomonas beringensis sp. nov. and Hyphomonas chukchiensis sp. nov., isolated from surface seawater of the Bering Sea and Chukchi Sea.</title>
        <authorList>
            <person name="Li C."/>
            <person name="Lai Q."/>
            <person name="Li G."/>
            <person name="Dong C."/>
            <person name="Wang J."/>
            <person name="Liao Y."/>
            <person name="Shao Z."/>
        </authorList>
    </citation>
    <scope>NUCLEOTIDE SEQUENCE [LARGE SCALE GENOMIC DNA]</scope>
    <source>
        <strain evidence="2 3">BH-BN04-4</strain>
    </source>
</reference>
<feature type="domain" description="HTH cro/C1-type" evidence="1">
    <location>
        <begin position="19"/>
        <end position="73"/>
    </location>
</feature>
<dbReference type="InterPro" id="IPR001387">
    <property type="entry name" value="Cro/C1-type_HTH"/>
</dbReference>
<dbReference type="STRING" id="1280947.HY30_14320"/>
<sequence>MPTPDLQLVAGRPAFADSLRRHRMARRFSQLELALECGISARHLSFLETGRASPSRDMVMQLADGLMLPLGTRNALLQAAGFSAAFPTSQLDSDALKPFRDMLTDMITRHAPNPAMICDRHWNILDANPVAAVLLAGLGDGSTQLNAVRILTDNPNAPEAIANLPDVLGEMSARIRLEAMEAAGDAILQDHLAALEAACARHPVKAASVRSPIVPLILNVPDGRLSFLSTIAHFGTSEDVTIRDLRLELLFPADDATRQALAQFS</sequence>
<accession>A0A062UR59</accession>
<proteinExistence type="predicted"/>
<keyword evidence="3" id="KW-1185">Reference proteome</keyword>
<organism evidence="2 3">
    <name type="scientific">Hyphomonas chukchiensis</name>
    <dbReference type="NCBI Taxonomy" id="1280947"/>
    <lineage>
        <taxon>Bacteria</taxon>
        <taxon>Pseudomonadati</taxon>
        <taxon>Pseudomonadota</taxon>
        <taxon>Alphaproteobacteria</taxon>
        <taxon>Hyphomonadales</taxon>
        <taxon>Hyphomonadaceae</taxon>
        <taxon>Hyphomonas</taxon>
    </lineage>
</organism>
<dbReference type="Pfam" id="PF13560">
    <property type="entry name" value="HTH_31"/>
    <property type="match status" value="1"/>
</dbReference>
<dbReference type="PATRIC" id="fig|1280947.3.peg.1190"/>
<dbReference type="SUPFAM" id="SSF47413">
    <property type="entry name" value="lambda repressor-like DNA-binding domains"/>
    <property type="match status" value="1"/>
</dbReference>
<dbReference type="InterPro" id="IPR010982">
    <property type="entry name" value="Lambda_DNA-bd_dom_sf"/>
</dbReference>
<dbReference type="EMBL" id="AWFG01000014">
    <property type="protein sequence ID" value="KCZ59607.1"/>
    <property type="molecule type" value="Genomic_DNA"/>
</dbReference>
<dbReference type="OrthoDB" id="9785973at2"/>
<dbReference type="eggNOG" id="COG1396">
    <property type="taxonomic scope" value="Bacteria"/>
</dbReference>
<dbReference type="GO" id="GO:0003677">
    <property type="term" value="F:DNA binding"/>
    <property type="evidence" value="ECO:0007669"/>
    <property type="project" value="InterPro"/>
</dbReference>
<comment type="caution">
    <text evidence="2">The sequence shown here is derived from an EMBL/GenBank/DDBJ whole genome shotgun (WGS) entry which is preliminary data.</text>
</comment>
<dbReference type="SMART" id="SM00530">
    <property type="entry name" value="HTH_XRE"/>
    <property type="match status" value="1"/>
</dbReference>
<evidence type="ECO:0000259" key="1">
    <source>
        <dbReference type="PROSITE" id="PS50943"/>
    </source>
</evidence>
<gene>
    <name evidence="2" type="ORF">HY30_14320</name>
</gene>
<dbReference type="PANTHER" id="PTHR35010:SF4">
    <property type="entry name" value="BLL5781 PROTEIN"/>
    <property type="match status" value="1"/>
</dbReference>
<dbReference type="PANTHER" id="PTHR35010">
    <property type="entry name" value="BLL4672 PROTEIN-RELATED"/>
    <property type="match status" value="1"/>
</dbReference>
<dbReference type="AlphaFoldDB" id="A0A062UR59"/>
<dbReference type="Proteomes" id="UP000027190">
    <property type="component" value="Unassembled WGS sequence"/>
</dbReference>
<dbReference type="RefSeq" id="WP_051614940.1">
    <property type="nucleotide sequence ID" value="NZ_AWFG01000014.1"/>
</dbReference>
<evidence type="ECO:0000313" key="2">
    <source>
        <dbReference type="EMBL" id="KCZ59607.1"/>
    </source>
</evidence>
<dbReference type="CDD" id="cd00093">
    <property type="entry name" value="HTH_XRE"/>
    <property type="match status" value="1"/>
</dbReference>
<dbReference type="Gene3D" id="1.10.260.40">
    <property type="entry name" value="lambda repressor-like DNA-binding domains"/>
    <property type="match status" value="1"/>
</dbReference>
<protein>
    <recommendedName>
        <fullName evidence="1">HTH cro/C1-type domain-containing protein</fullName>
    </recommendedName>
</protein>